<dbReference type="Proteomes" id="UP001465976">
    <property type="component" value="Unassembled WGS sequence"/>
</dbReference>
<evidence type="ECO:0000313" key="2">
    <source>
        <dbReference type="EMBL" id="KAL0562465.1"/>
    </source>
</evidence>
<comment type="caution">
    <text evidence="2">The sequence shown here is derived from an EMBL/GenBank/DDBJ whole genome shotgun (WGS) entry which is preliminary data.</text>
</comment>
<proteinExistence type="predicted"/>
<gene>
    <name evidence="2" type="ORF">V5O48_019622</name>
</gene>
<evidence type="ECO:0000256" key="1">
    <source>
        <dbReference type="SAM" id="MobiDB-lite"/>
    </source>
</evidence>
<reference evidence="2 3" key="1">
    <citation type="submission" date="2024-02" db="EMBL/GenBank/DDBJ databases">
        <title>A draft genome for the cacao thread blight pathogen Marasmius crinis-equi.</title>
        <authorList>
            <person name="Cohen S.P."/>
            <person name="Baruah I.K."/>
            <person name="Amoako-Attah I."/>
            <person name="Bukari Y."/>
            <person name="Meinhardt L.W."/>
            <person name="Bailey B.A."/>
        </authorList>
    </citation>
    <scope>NUCLEOTIDE SEQUENCE [LARGE SCALE GENOMIC DNA]</scope>
    <source>
        <strain evidence="2 3">GH-76</strain>
    </source>
</reference>
<accession>A0ABR3EHX4</accession>
<protein>
    <submittedName>
        <fullName evidence="2">Uncharacterized protein</fullName>
    </submittedName>
</protein>
<name>A0ABR3EHX4_9AGAR</name>
<keyword evidence="3" id="KW-1185">Reference proteome</keyword>
<feature type="compositionally biased region" description="Basic and acidic residues" evidence="1">
    <location>
        <begin position="63"/>
        <end position="79"/>
    </location>
</feature>
<feature type="region of interest" description="Disordered" evidence="1">
    <location>
        <begin position="22"/>
        <end position="79"/>
    </location>
</feature>
<dbReference type="EMBL" id="JBAHYK010005637">
    <property type="protein sequence ID" value="KAL0562465.1"/>
    <property type="molecule type" value="Genomic_DNA"/>
</dbReference>
<organism evidence="2 3">
    <name type="scientific">Marasmius crinis-equi</name>
    <dbReference type="NCBI Taxonomy" id="585013"/>
    <lineage>
        <taxon>Eukaryota</taxon>
        <taxon>Fungi</taxon>
        <taxon>Dikarya</taxon>
        <taxon>Basidiomycota</taxon>
        <taxon>Agaricomycotina</taxon>
        <taxon>Agaricomycetes</taxon>
        <taxon>Agaricomycetidae</taxon>
        <taxon>Agaricales</taxon>
        <taxon>Marasmiineae</taxon>
        <taxon>Marasmiaceae</taxon>
        <taxon>Marasmius</taxon>
    </lineage>
</organism>
<feature type="non-terminal residue" evidence="2">
    <location>
        <position position="121"/>
    </location>
</feature>
<sequence>MWVDIRISQKGRRTTPFYVSIVDLDQDGNSNSDSDDNGKSKSKKNAKKVKEKEKAKRKGRKGKDKEVETSDGTKTHGQWNEELKNAHACTKHGGQYCVALPNSGEHRAVSEKKISLWALLM</sequence>
<evidence type="ECO:0000313" key="3">
    <source>
        <dbReference type="Proteomes" id="UP001465976"/>
    </source>
</evidence>